<keyword evidence="1" id="KW-1133">Transmembrane helix</keyword>
<reference evidence="2 3" key="1">
    <citation type="submission" date="2015-09" db="EMBL/GenBank/DDBJ databases">
        <title>A metagenomics-based metabolic model of nitrate-dependent anaerobic oxidation of methane by Methanoperedens-like archaea.</title>
        <authorList>
            <person name="Arshad A."/>
            <person name="Speth D.R."/>
            <person name="De Graaf R.M."/>
            <person name="Op Den Camp H.J."/>
            <person name="Jetten M.S."/>
            <person name="Welte C.U."/>
        </authorList>
    </citation>
    <scope>NUCLEOTIDE SEQUENCE [LARGE SCALE GENOMIC DNA]</scope>
</reference>
<organism evidence="2 3">
    <name type="scientific">Candidatus Methanoperedens nitratireducens</name>
    <dbReference type="NCBI Taxonomy" id="1392998"/>
    <lineage>
        <taxon>Archaea</taxon>
        <taxon>Methanobacteriati</taxon>
        <taxon>Methanobacteriota</taxon>
        <taxon>Stenosarchaea group</taxon>
        <taxon>Methanomicrobia</taxon>
        <taxon>Methanosarcinales</taxon>
        <taxon>ANME-2 cluster</taxon>
        <taxon>Candidatus Methanoperedentaceae</taxon>
        <taxon>Candidatus Methanoperedens</taxon>
    </lineage>
</organism>
<name>A0A0P8A161_9EURY</name>
<evidence type="ECO:0000256" key="1">
    <source>
        <dbReference type="SAM" id="Phobius"/>
    </source>
</evidence>
<accession>A0A0P8A161</accession>
<evidence type="ECO:0000313" key="3">
    <source>
        <dbReference type="Proteomes" id="UP000050360"/>
    </source>
</evidence>
<comment type="caution">
    <text evidence="2">The sequence shown here is derived from an EMBL/GenBank/DDBJ whole genome shotgun (WGS) entry which is preliminary data.</text>
</comment>
<gene>
    <name evidence="2" type="ORF">MPEBLZ_03743</name>
</gene>
<evidence type="ECO:0000313" key="2">
    <source>
        <dbReference type="EMBL" id="KPQ41715.1"/>
    </source>
</evidence>
<protein>
    <submittedName>
        <fullName evidence="2">Uncharacterized protein</fullName>
    </submittedName>
</protein>
<keyword evidence="1" id="KW-0812">Transmembrane</keyword>
<keyword evidence="1" id="KW-0472">Membrane</keyword>
<dbReference type="AlphaFoldDB" id="A0A0P8A161"/>
<dbReference type="Proteomes" id="UP000050360">
    <property type="component" value="Unassembled WGS sequence"/>
</dbReference>
<proteinExistence type="predicted"/>
<dbReference type="EMBL" id="LKCM01000311">
    <property type="protein sequence ID" value="KPQ41715.1"/>
    <property type="molecule type" value="Genomic_DNA"/>
</dbReference>
<feature type="transmembrane region" description="Helical" evidence="1">
    <location>
        <begin position="21"/>
        <end position="37"/>
    </location>
</feature>
<sequence length="38" mass="4381">MMDNSINWIDRMNIQITKEKIVIWVLALIAVALLSVPK</sequence>